<keyword evidence="2" id="KW-1185">Reference proteome</keyword>
<comment type="caution">
    <text evidence="1">The sequence shown here is derived from an EMBL/GenBank/DDBJ whole genome shotgun (WGS) entry which is preliminary data.</text>
</comment>
<organism evidence="1 2">
    <name type="scientific">Limisphaera ngatamarikiensis</name>
    <dbReference type="NCBI Taxonomy" id="1324935"/>
    <lineage>
        <taxon>Bacteria</taxon>
        <taxon>Pseudomonadati</taxon>
        <taxon>Verrucomicrobiota</taxon>
        <taxon>Verrucomicrobiia</taxon>
        <taxon>Limisphaerales</taxon>
        <taxon>Limisphaeraceae</taxon>
        <taxon>Limisphaera</taxon>
    </lineage>
</organism>
<accession>A0A6M1RQI0</accession>
<dbReference type="RefSeq" id="WP_165106662.1">
    <property type="nucleotide sequence ID" value="NZ_JAAKYA010000041.1"/>
</dbReference>
<dbReference type="AlphaFoldDB" id="A0A6M1RQI0"/>
<proteinExistence type="predicted"/>
<gene>
    <name evidence="1" type="ORF">G4L39_05885</name>
</gene>
<sequence length="62" mass="7122">MSQQFEYQNYAIGNRTVGGWGGDELGWSLRWSSNTVNRLNQYTGRTVPGVVGCRGRRSRERR</sequence>
<evidence type="ECO:0000313" key="2">
    <source>
        <dbReference type="Proteomes" id="UP000477311"/>
    </source>
</evidence>
<protein>
    <submittedName>
        <fullName evidence="1">Uncharacterized protein</fullName>
    </submittedName>
</protein>
<evidence type="ECO:0000313" key="1">
    <source>
        <dbReference type="EMBL" id="NGO38925.1"/>
    </source>
</evidence>
<dbReference type="Proteomes" id="UP000477311">
    <property type="component" value="Unassembled WGS sequence"/>
</dbReference>
<dbReference type="EMBL" id="JAAKYA010000041">
    <property type="protein sequence ID" value="NGO38925.1"/>
    <property type="molecule type" value="Genomic_DNA"/>
</dbReference>
<name>A0A6M1RQI0_9BACT</name>
<reference evidence="1 2" key="1">
    <citation type="submission" date="2020-02" db="EMBL/GenBank/DDBJ databases">
        <title>Draft genome sequence of Limisphaera ngatamarikiensis NGM72.4T, a thermophilic Verrucomicrobia grouped in subdivision 3.</title>
        <authorList>
            <person name="Carere C.R."/>
            <person name="Steen J."/>
            <person name="Hugenholtz P."/>
            <person name="Stott M.B."/>
        </authorList>
    </citation>
    <scope>NUCLEOTIDE SEQUENCE [LARGE SCALE GENOMIC DNA]</scope>
    <source>
        <strain evidence="1 2">NGM72.4</strain>
    </source>
</reference>